<organism evidence="1 2">
    <name type="scientific">Fulvivirga marina</name>
    <dbReference type="NCBI Taxonomy" id="2494733"/>
    <lineage>
        <taxon>Bacteria</taxon>
        <taxon>Pseudomonadati</taxon>
        <taxon>Bacteroidota</taxon>
        <taxon>Cytophagia</taxon>
        <taxon>Cytophagales</taxon>
        <taxon>Fulvivirgaceae</taxon>
        <taxon>Fulvivirga</taxon>
    </lineage>
</organism>
<accession>A0A937KBU7</accession>
<evidence type="ECO:0000313" key="1">
    <source>
        <dbReference type="EMBL" id="MBL6446747.1"/>
    </source>
</evidence>
<dbReference type="EMBL" id="JAEUGD010000038">
    <property type="protein sequence ID" value="MBL6446747.1"/>
    <property type="molecule type" value="Genomic_DNA"/>
</dbReference>
<proteinExistence type="predicted"/>
<evidence type="ECO:0008006" key="3">
    <source>
        <dbReference type="Google" id="ProtNLM"/>
    </source>
</evidence>
<reference evidence="1" key="1">
    <citation type="submission" date="2021-01" db="EMBL/GenBank/DDBJ databases">
        <title>Fulvivirga kasyanovii gen. nov., sp nov., a novel member of the phylum Bacteroidetes isolated from seawater in a mussel farm.</title>
        <authorList>
            <person name="Zhao L.-H."/>
            <person name="Wang Z.-J."/>
        </authorList>
    </citation>
    <scope>NUCLEOTIDE SEQUENCE</scope>
    <source>
        <strain evidence="1">29W222</strain>
    </source>
</reference>
<comment type="caution">
    <text evidence="1">The sequence shown here is derived from an EMBL/GenBank/DDBJ whole genome shotgun (WGS) entry which is preliminary data.</text>
</comment>
<dbReference type="Proteomes" id="UP000614216">
    <property type="component" value="Unassembled WGS sequence"/>
</dbReference>
<evidence type="ECO:0000313" key="2">
    <source>
        <dbReference type="Proteomes" id="UP000614216"/>
    </source>
</evidence>
<dbReference type="AlphaFoldDB" id="A0A937KBU7"/>
<dbReference type="PROSITE" id="PS51257">
    <property type="entry name" value="PROKAR_LIPOPROTEIN"/>
    <property type="match status" value="1"/>
</dbReference>
<protein>
    <recommendedName>
        <fullName evidence="3">Lipoprotein</fullName>
    </recommendedName>
</protein>
<sequence>MKKIILCLLVICGLSSCVDDSEEITPRLNDLKNLPVATDGDDVPTNRGQ</sequence>
<dbReference type="RefSeq" id="WP_202856292.1">
    <property type="nucleotide sequence ID" value="NZ_JAEUGD010000038.1"/>
</dbReference>
<gene>
    <name evidence="1" type="ORF">JMN32_10520</name>
</gene>
<name>A0A937KBU7_9BACT</name>
<keyword evidence="2" id="KW-1185">Reference proteome</keyword>